<sequence length="46" mass="5612">MENGRCWYVRHLECVHSLQIKIKVCQLVQKMMARREDLAFRQVCFN</sequence>
<dbReference type="WBParaSite" id="SCUD_0002100401-mRNA-1">
    <property type="protein sequence ID" value="SCUD_0002100401-mRNA-1"/>
    <property type="gene ID" value="SCUD_0002100401"/>
</dbReference>
<dbReference type="AlphaFoldDB" id="A0A183L102"/>
<gene>
    <name evidence="1" type="ORF">SCUD_LOCUS21001</name>
</gene>
<proteinExistence type="predicted"/>
<dbReference type="Proteomes" id="UP000279833">
    <property type="component" value="Unassembled WGS sequence"/>
</dbReference>
<keyword evidence="2" id="KW-1185">Reference proteome</keyword>
<evidence type="ECO:0000313" key="1">
    <source>
        <dbReference type="EMBL" id="VDP74010.1"/>
    </source>
</evidence>
<protein>
    <submittedName>
        <fullName evidence="1 3">Uncharacterized protein</fullName>
    </submittedName>
</protein>
<accession>A0A183L102</accession>
<name>A0A183L102_9TREM</name>
<reference evidence="3" key="1">
    <citation type="submission" date="2016-06" db="UniProtKB">
        <authorList>
            <consortium name="WormBaseParasite"/>
        </authorList>
    </citation>
    <scope>IDENTIFICATION</scope>
</reference>
<evidence type="ECO:0000313" key="2">
    <source>
        <dbReference type="Proteomes" id="UP000279833"/>
    </source>
</evidence>
<dbReference type="STRING" id="6186.A0A183L102"/>
<dbReference type="EMBL" id="UZAK01045503">
    <property type="protein sequence ID" value="VDP74010.1"/>
    <property type="molecule type" value="Genomic_DNA"/>
</dbReference>
<reference evidence="1 2" key="2">
    <citation type="submission" date="2018-11" db="EMBL/GenBank/DDBJ databases">
        <authorList>
            <consortium name="Pathogen Informatics"/>
        </authorList>
    </citation>
    <scope>NUCLEOTIDE SEQUENCE [LARGE SCALE GENOMIC DNA]</scope>
    <source>
        <strain evidence="1">Dakar</strain>
        <strain evidence="2">Dakar, Senegal</strain>
    </source>
</reference>
<evidence type="ECO:0000313" key="3">
    <source>
        <dbReference type="WBParaSite" id="SCUD_0002100401-mRNA-1"/>
    </source>
</evidence>
<organism evidence="3">
    <name type="scientific">Schistosoma curassoni</name>
    <dbReference type="NCBI Taxonomy" id="6186"/>
    <lineage>
        <taxon>Eukaryota</taxon>
        <taxon>Metazoa</taxon>
        <taxon>Spiralia</taxon>
        <taxon>Lophotrochozoa</taxon>
        <taxon>Platyhelminthes</taxon>
        <taxon>Trematoda</taxon>
        <taxon>Digenea</taxon>
        <taxon>Strigeidida</taxon>
        <taxon>Schistosomatoidea</taxon>
        <taxon>Schistosomatidae</taxon>
        <taxon>Schistosoma</taxon>
    </lineage>
</organism>